<comment type="caution">
    <text evidence="1">The sequence shown here is derived from an EMBL/GenBank/DDBJ whole genome shotgun (WGS) entry which is preliminary data.</text>
</comment>
<organism evidence="1 2">
    <name type="scientific">Alistipes hominis</name>
    <dbReference type="NCBI Taxonomy" id="2763015"/>
    <lineage>
        <taxon>Bacteria</taxon>
        <taxon>Pseudomonadati</taxon>
        <taxon>Bacteroidota</taxon>
        <taxon>Bacteroidia</taxon>
        <taxon>Bacteroidales</taxon>
        <taxon>Rikenellaceae</taxon>
        <taxon>Alistipes</taxon>
    </lineage>
</organism>
<protein>
    <submittedName>
        <fullName evidence="1">DUF3822 family protein</fullName>
    </submittedName>
</protein>
<dbReference type="Proteomes" id="UP000636891">
    <property type="component" value="Unassembled WGS sequence"/>
</dbReference>
<reference evidence="1 2" key="1">
    <citation type="submission" date="2020-08" db="EMBL/GenBank/DDBJ databases">
        <title>Genome public.</title>
        <authorList>
            <person name="Liu C."/>
            <person name="Sun Q."/>
        </authorList>
    </citation>
    <scope>NUCLEOTIDE SEQUENCE [LARGE SCALE GENOMIC DNA]</scope>
    <source>
        <strain evidence="1 2">New-7</strain>
    </source>
</reference>
<dbReference type="Pfam" id="PF12864">
    <property type="entry name" value="DUF3822"/>
    <property type="match status" value="1"/>
</dbReference>
<proteinExistence type="predicted"/>
<sequence length="254" mass="28250">METTDAPDRLLIQFSDGRFAFCPVSGGKIGTLASCPLPHGEEQADALRSLLRQKALQCPEGGATVLYDTDRVCLIPAEYYREEDAERYMTLSGIPGEAERRTVATAPRDGKIALISIARTVYDCLHSAYGDRLAYTHPLLESAVRHARKPLLAAALTRSFVHLSAYDEGLLFAETLPRHSDADLLYYLGALTKIYAGTNFRIEISGTDAPQLRRAAARYFRHTRLFRPSVNRSVAGSENVCDFTHLIRLNHENH</sequence>
<accession>A0ABR7CMN2</accession>
<gene>
    <name evidence="1" type="ORF">H8S08_07775</name>
</gene>
<name>A0ABR7CMN2_9BACT</name>
<dbReference type="InterPro" id="IPR024213">
    <property type="entry name" value="DUF3822"/>
</dbReference>
<dbReference type="RefSeq" id="WP_118656169.1">
    <property type="nucleotide sequence ID" value="NZ_JACOOK010000003.1"/>
</dbReference>
<keyword evidence="2" id="KW-1185">Reference proteome</keyword>
<dbReference type="EMBL" id="JACOOK010000003">
    <property type="protein sequence ID" value="MBC5616912.1"/>
    <property type="molecule type" value="Genomic_DNA"/>
</dbReference>
<evidence type="ECO:0000313" key="1">
    <source>
        <dbReference type="EMBL" id="MBC5616912.1"/>
    </source>
</evidence>
<dbReference type="Gene3D" id="3.30.420.250">
    <property type="match status" value="1"/>
</dbReference>
<dbReference type="CDD" id="cd24013">
    <property type="entry name" value="ASKHA_ATPase_BT3980-like"/>
    <property type="match status" value="1"/>
</dbReference>
<evidence type="ECO:0000313" key="2">
    <source>
        <dbReference type="Proteomes" id="UP000636891"/>
    </source>
</evidence>